<dbReference type="Gene3D" id="2.160.20.80">
    <property type="entry name" value="E3 ubiquitin-protein ligase SopA"/>
    <property type="match status" value="1"/>
</dbReference>
<dbReference type="InterPro" id="IPR052949">
    <property type="entry name" value="PA_immunity-related"/>
</dbReference>
<sequence length="237" mass="27895">MGRAKKKRVAKRRKRMFNRNSIRAKMGKPVFFTLTHCNKKMSGISNKYNYKANMHKLCFVSARFYNVKYQASIMTDCNYRDANIIGVDYFNCNMRETSFKNARLKNVVFFNCNLKGVDFAGAQFDDVTFISTNLQEPKNLNLDNPGIRILRTYRTINIDRLVEDRLLVLAKNKSIFNAKVLHVNKNKLNQWTIGLIYDKYGIDGIDTLSRILCKKEKWNNMYTVFSYMLLIENWNKK</sequence>
<dbReference type="PANTHER" id="PTHR42999:SF1">
    <property type="entry name" value="PENTAPEPTIDE REPEAT-CONTAINING PROTEIN"/>
    <property type="match status" value="1"/>
</dbReference>
<dbReference type="EMBL" id="CP132968">
    <property type="protein sequence ID" value="WMD15304.1"/>
    <property type="molecule type" value="Genomic_DNA"/>
</dbReference>
<dbReference type="InterPro" id="IPR001646">
    <property type="entry name" value="5peptide_repeat"/>
</dbReference>
<protein>
    <submittedName>
        <fullName evidence="1">Pentapeptide repeat-containing protein</fullName>
    </submittedName>
</protein>
<evidence type="ECO:0000313" key="1">
    <source>
        <dbReference type="EMBL" id="WMD15304.1"/>
    </source>
</evidence>
<dbReference type="Pfam" id="PF13599">
    <property type="entry name" value="Pentapeptide_4"/>
    <property type="match status" value="1"/>
</dbReference>
<organism evidence="1 2">
    <name type="scientific">Anaerostipes hadrus</name>
    <dbReference type="NCBI Taxonomy" id="649756"/>
    <lineage>
        <taxon>Bacteria</taxon>
        <taxon>Bacillati</taxon>
        <taxon>Bacillota</taxon>
        <taxon>Clostridia</taxon>
        <taxon>Lachnospirales</taxon>
        <taxon>Lachnospiraceae</taxon>
        <taxon>Anaerostipes</taxon>
    </lineage>
</organism>
<dbReference type="RefSeq" id="WP_306856126.1">
    <property type="nucleotide sequence ID" value="NZ_CP132968.1"/>
</dbReference>
<proteinExistence type="predicted"/>
<dbReference type="SUPFAM" id="SSF141571">
    <property type="entry name" value="Pentapeptide repeat-like"/>
    <property type="match status" value="1"/>
</dbReference>
<dbReference type="Proteomes" id="UP001243496">
    <property type="component" value="Chromosome"/>
</dbReference>
<gene>
    <name evidence="1" type="ORF">RBI15_07880</name>
</gene>
<dbReference type="AlphaFoldDB" id="A0AAQ3GTJ1"/>
<name>A0AAQ3GTJ1_ANAHA</name>
<reference evidence="1" key="1">
    <citation type="submission" date="2023-08" db="EMBL/GenBank/DDBJ databases">
        <title>Complete Genome Sequences of butyrate producing Anaerostipes hadrus strains BA1 and GIF7 isolated from the terminal ileum of a healthy lean male.</title>
        <authorList>
            <person name="Low A."/>
            <person name="Sheludchenko M."/>
            <person name="Cheng H.E."/>
            <person name="Koh X.Q."/>
            <person name="Lee J."/>
        </authorList>
    </citation>
    <scope>NUCLEOTIDE SEQUENCE</scope>
    <source>
        <strain evidence="1">BA1</strain>
    </source>
</reference>
<accession>A0AAQ3GTJ1</accession>
<dbReference type="GeneID" id="92741306"/>
<dbReference type="PANTHER" id="PTHR42999">
    <property type="entry name" value="ANTIBIOTIC RESISTANCE PROTEIN MCBG"/>
    <property type="match status" value="1"/>
</dbReference>
<evidence type="ECO:0000313" key="2">
    <source>
        <dbReference type="Proteomes" id="UP001243496"/>
    </source>
</evidence>